<proteinExistence type="predicted"/>
<dbReference type="AlphaFoldDB" id="A0A6C0AH76"/>
<name>A0A6C0AH76_9ZZZZ</name>
<evidence type="ECO:0000313" key="1">
    <source>
        <dbReference type="EMBL" id="QHS79167.1"/>
    </source>
</evidence>
<organism evidence="1">
    <name type="scientific">viral metagenome</name>
    <dbReference type="NCBI Taxonomy" id="1070528"/>
    <lineage>
        <taxon>unclassified sequences</taxon>
        <taxon>metagenomes</taxon>
        <taxon>organismal metagenomes</taxon>
    </lineage>
</organism>
<protein>
    <submittedName>
        <fullName evidence="1">Uncharacterized protein</fullName>
    </submittedName>
</protein>
<dbReference type="EMBL" id="MN740626">
    <property type="protein sequence ID" value="QHS79167.1"/>
    <property type="molecule type" value="Genomic_DNA"/>
</dbReference>
<sequence length="40" mass="4491">MKPAFELSLPAHIKAKMIDKAPKLTEMLDQAPMLDPKVKD</sequence>
<reference evidence="1" key="1">
    <citation type="journal article" date="2020" name="Nature">
        <title>Giant virus diversity and host interactions through global metagenomics.</title>
        <authorList>
            <person name="Schulz F."/>
            <person name="Roux S."/>
            <person name="Paez-Espino D."/>
            <person name="Jungbluth S."/>
            <person name="Walsh D.A."/>
            <person name="Denef V.J."/>
            <person name="McMahon K.D."/>
            <person name="Konstantinidis K.T."/>
            <person name="Eloe-Fadrosh E.A."/>
            <person name="Kyrpides N.C."/>
            <person name="Woyke T."/>
        </authorList>
    </citation>
    <scope>NUCLEOTIDE SEQUENCE</scope>
    <source>
        <strain evidence="1">GVMAG-S-1035118-87</strain>
    </source>
</reference>
<accession>A0A6C0AH76</accession>